<accession>A0A0H2RDS1</accession>
<keyword evidence="4" id="KW-0479">Metal-binding</keyword>
<dbReference type="Gene3D" id="1.10.630.10">
    <property type="entry name" value="Cytochrome P450"/>
    <property type="match status" value="1"/>
</dbReference>
<dbReference type="PANTHER" id="PTHR46300:SF1">
    <property type="entry name" value="P450, PUTATIVE (EUROFUNG)-RELATED"/>
    <property type="match status" value="1"/>
</dbReference>
<comment type="similarity">
    <text evidence="2">Belongs to the cytochrome P450 family.</text>
</comment>
<evidence type="ECO:0000256" key="2">
    <source>
        <dbReference type="ARBA" id="ARBA00010617"/>
    </source>
</evidence>
<keyword evidence="10" id="KW-1185">Reference proteome</keyword>
<proteinExistence type="inferred from homology"/>
<keyword evidence="5" id="KW-0560">Oxidoreductase</keyword>
<evidence type="ECO:0008006" key="11">
    <source>
        <dbReference type="Google" id="ProtNLM"/>
    </source>
</evidence>
<keyword evidence="7" id="KW-0503">Monooxygenase</keyword>
<evidence type="ECO:0000256" key="6">
    <source>
        <dbReference type="ARBA" id="ARBA00023004"/>
    </source>
</evidence>
<name>A0A0H2RDS1_9AGAM</name>
<dbReference type="InterPro" id="IPR050364">
    <property type="entry name" value="Cytochrome_P450_fung"/>
</dbReference>
<gene>
    <name evidence="9" type="ORF">SCHPADRAFT_881328</name>
</gene>
<comment type="cofactor">
    <cofactor evidence="1">
        <name>heme</name>
        <dbReference type="ChEBI" id="CHEBI:30413"/>
    </cofactor>
</comment>
<evidence type="ECO:0000256" key="7">
    <source>
        <dbReference type="ARBA" id="ARBA00023033"/>
    </source>
</evidence>
<dbReference type="SUPFAM" id="SSF48264">
    <property type="entry name" value="Cytochrome P450"/>
    <property type="match status" value="1"/>
</dbReference>
<dbReference type="GO" id="GO:0016705">
    <property type="term" value="F:oxidoreductase activity, acting on paired donors, with incorporation or reduction of molecular oxygen"/>
    <property type="evidence" value="ECO:0007669"/>
    <property type="project" value="InterPro"/>
</dbReference>
<organism evidence="9 10">
    <name type="scientific">Schizopora paradoxa</name>
    <dbReference type="NCBI Taxonomy" id="27342"/>
    <lineage>
        <taxon>Eukaryota</taxon>
        <taxon>Fungi</taxon>
        <taxon>Dikarya</taxon>
        <taxon>Basidiomycota</taxon>
        <taxon>Agaricomycotina</taxon>
        <taxon>Agaricomycetes</taxon>
        <taxon>Hymenochaetales</taxon>
        <taxon>Schizoporaceae</taxon>
        <taxon>Schizopora</taxon>
    </lineage>
</organism>
<feature type="transmembrane region" description="Helical" evidence="8">
    <location>
        <begin position="12"/>
        <end position="28"/>
    </location>
</feature>
<keyword evidence="8" id="KW-0812">Transmembrane</keyword>
<dbReference type="EMBL" id="KQ086125">
    <property type="protein sequence ID" value="KLO07688.1"/>
    <property type="molecule type" value="Genomic_DNA"/>
</dbReference>
<dbReference type="GO" id="GO:0005506">
    <property type="term" value="F:iron ion binding"/>
    <property type="evidence" value="ECO:0007669"/>
    <property type="project" value="InterPro"/>
</dbReference>
<evidence type="ECO:0000256" key="4">
    <source>
        <dbReference type="ARBA" id="ARBA00022723"/>
    </source>
</evidence>
<dbReference type="PANTHER" id="PTHR46300">
    <property type="entry name" value="P450, PUTATIVE (EUROFUNG)-RELATED-RELATED"/>
    <property type="match status" value="1"/>
</dbReference>
<dbReference type="Proteomes" id="UP000053477">
    <property type="component" value="Unassembled WGS sequence"/>
</dbReference>
<dbReference type="InParanoid" id="A0A0H2RDS1"/>
<evidence type="ECO:0000256" key="3">
    <source>
        <dbReference type="ARBA" id="ARBA00022617"/>
    </source>
</evidence>
<evidence type="ECO:0000256" key="5">
    <source>
        <dbReference type="ARBA" id="ARBA00023002"/>
    </source>
</evidence>
<keyword evidence="8" id="KW-0472">Membrane</keyword>
<evidence type="ECO:0000313" key="10">
    <source>
        <dbReference type="Proteomes" id="UP000053477"/>
    </source>
</evidence>
<sequence>MLGSLFGDYEQYATFLFGAFVLLIFARYRRRSSRMPFPPGPPRIPIIGNLHQMTSIHLWETAAEWSKQYGEYLISSAWFEIISRRLAGDLIYVESAGIPMLMINSFEIASDLLVKRSAVYSSRPYITMFNELHVSLLSYFTNLPFNSSLHRLDFGWATSMVKRIASKERTCTNSSKLRKR</sequence>
<keyword evidence="6" id="KW-0408">Iron</keyword>
<dbReference type="AlphaFoldDB" id="A0A0H2RDS1"/>
<dbReference type="GO" id="GO:0004497">
    <property type="term" value="F:monooxygenase activity"/>
    <property type="evidence" value="ECO:0007669"/>
    <property type="project" value="UniProtKB-KW"/>
</dbReference>
<evidence type="ECO:0000256" key="8">
    <source>
        <dbReference type="SAM" id="Phobius"/>
    </source>
</evidence>
<evidence type="ECO:0000256" key="1">
    <source>
        <dbReference type="ARBA" id="ARBA00001971"/>
    </source>
</evidence>
<dbReference type="InterPro" id="IPR036396">
    <property type="entry name" value="Cyt_P450_sf"/>
</dbReference>
<keyword evidence="8" id="KW-1133">Transmembrane helix</keyword>
<dbReference type="GO" id="GO:0020037">
    <property type="term" value="F:heme binding"/>
    <property type="evidence" value="ECO:0007669"/>
    <property type="project" value="InterPro"/>
</dbReference>
<protein>
    <recommendedName>
        <fullName evidence="11">Cytochrome P450</fullName>
    </recommendedName>
</protein>
<keyword evidence="3" id="KW-0349">Heme</keyword>
<dbReference type="OrthoDB" id="1055148at2759"/>
<evidence type="ECO:0000313" key="9">
    <source>
        <dbReference type="EMBL" id="KLO07688.1"/>
    </source>
</evidence>
<reference evidence="9 10" key="1">
    <citation type="submission" date="2015-04" db="EMBL/GenBank/DDBJ databases">
        <title>Complete genome sequence of Schizopora paradoxa KUC8140, a cosmopolitan wood degrader in East Asia.</title>
        <authorList>
            <consortium name="DOE Joint Genome Institute"/>
            <person name="Min B."/>
            <person name="Park H."/>
            <person name="Jang Y."/>
            <person name="Kim J.-J."/>
            <person name="Kim K.H."/>
            <person name="Pangilinan J."/>
            <person name="Lipzen A."/>
            <person name="Riley R."/>
            <person name="Grigoriev I.V."/>
            <person name="Spatafora J.W."/>
            <person name="Choi I.-G."/>
        </authorList>
    </citation>
    <scope>NUCLEOTIDE SEQUENCE [LARGE SCALE GENOMIC DNA]</scope>
    <source>
        <strain evidence="9 10">KUC8140</strain>
    </source>
</reference>